<feature type="compositionally biased region" description="Basic and acidic residues" evidence="3">
    <location>
        <begin position="504"/>
        <end position="514"/>
    </location>
</feature>
<feature type="region of interest" description="Disordered" evidence="3">
    <location>
        <begin position="70"/>
        <end position="91"/>
    </location>
</feature>
<dbReference type="SUPFAM" id="SSF54928">
    <property type="entry name" value="RNA-binding domain, RBD"/>
    <property type="match status" value="1"/>
</dbReference>
<organism evidence="5">
    <name type="scientific">Chaetoceros debilis</name>
    <dbReference type="NCBI Taxonomy" id="122233"/>
    <lineage>
        <taxon>Eukaryota</taxon>
        <taxon>Sar</taxon>
        <taxon>Stramenopiles</taxon>
        <taxon>Ochrophyta</taxon>
        <taxon>Bacillariophyta</taxon>
        <taxon>Coscinodiscophyceae</taxon>
        <taxon>Chaetocerotophycidae</taxon>
        <taxon>Chaetocerotales</taxon>
        <taxon>Chaetocerotaceae</taxon>
        <taxon>Chaetoceros</taxon>
    </lineage>
</organism>
<dbReference type="GO" id="GO:0005730">
    <property type="term" value="C:nucleolus"/>
    <property type="evidence" value="ECO:0007669"/>
    <property type="project" value="TreeGrafter"/>
</dbReference>
<dbReference type="AlphaFoldDB" id="A0A7S3V7V0"/>
<evidence type="ECO:0000256" key="2">
    <source>
        <dbReference type="PROSITE-ProRule" id="PRU00176"/>
    </source>
</evidence>
<dbReference type="PANTHER" id="PTHR23236">
    <property type="entry name" value="EUKARYOTIC TRANSLATION INITIATION FACTOR 4B/4H"/>
    <property type="match status" value="1"/>
</dbReference>
<dbReference type="Pfam" id="PF00076">
    <property type="entry name" value="RRM_1"/>
    <property type="match status" value="1"/>
</dbReference>
<feature type="region of interest" description="Disordered" evidence="3">
    <location>
        <begin position="32"/>
        <end position="58"/>
    </location>
</feature>
<evidence type="ECO:0000256" key="3">
    <source>
        <dbReference type="SAM" id="MobiDB-lite"/>
    </source>
</evidence>
<dbReference type="GO" id="GO:0042274">
    <property type="term" value="P:ribosomal small subunit biogenesis"/>
    <property type="evidence" value="ECO:0007669"/>
    <property type="project" value="TreeGrafter"/>
</dbReference>
<dbReference type="InterPro" id="IPR012677">
    <property type="entry name" value="Nucleotide-bd_a/b_plait_sf"/>
</dbReference>
<accession>A0A7S3V7V0</accession>
<evidence type="ECO:0000259" key="4">
    <source>
        <dbReference type="PROSITE" id="PS50102"/>
    </source>
</evidence>
<dbReference type="InterPro" id="IPR000504">
    <property type="entry name" value="RRM_dom"/>
</dbReference>
<dbReference type="PANTHER" id="PTHR23236:SF51">
    <property type="entry name" value="NUCLEOLAR PROTEIN 6"/>
    <property type="match status" value="1"/>
</dbReference>
<keyword evidence="1 2" id="KW-0694">RNA-binding</keyword>
<name>A0A7S3V7V0_9STRA</name>
<feature type="domain" description="RRM" evidence="4">
    <location>
        <begin position="243"/>
        <end position="362"/>
    </location>
</feature>
<dbReference type="GO" id="GO:0019843">
    <property type="term" value="F:rRNA binding"/>
    <property type="evidence" value="ECO:0007669"/>
    <property type="project" value="TreeGrafter"/>
</dbReference>
<dbReference type="PROSITE" id="PS50102">
    <property type="entry name" value="RRM"/>
    <property type="match status" value="1"/>
</dbReference>
<evidence type="ECO:0000256" key="1">
    <source>
        <dbReference type="ARBA" id="ARBA00022884"/>
    </source>
</evidence>
<gene>
    <name evidence="5" type="ORF">CDEB00056_LOCUS7380</name>
</gene>
<feature type="compositionally biased region" description="Basic and acidic residues" evidence="3">
    <location>
        <begin position="476"/>
        <end position="486"/>
    </location>
</feature>
<feature type="region of interest" description="Disordered" evidence="3">
    <location>
        <begin position="290"/>
        <end position="309"/>
    </location>
</feature>
<feature type="compositionally biased region" description="Low complexity" evidence="3">
    <location>
        <begin position="296"/>
        <end position="309"/>
    </location>
</feature>
<sequence>MLIERKMATNESATTTKKSACKLRRLEKRARERGEKYIYNPEPAKEVPSASVSSAADETKYNAARKLKSALDELEENPNNINSKDRRSAKRKAEAIAIEEVNASTEGGGESETENKIATADELLEWLTKNQDRLQKKKKKKAYDGTIALSPEDEIKLKAATKYQKALADIEMNEELNSKDRRSAKRKADAIAVEDCQGSSFENIESLLEWHETYLINRIQNKKKRKAKELTEDGESNKKTDPYILFVGQIPFEITPDEIFKHFKKYMNVGRSKVISSREDMIIRIPQDEKAKPKTKTITNDDGTTTTTTTKRHKGFAFCEFQNPEIMFECLKMHHTSLNGRRINVIRAAGGGKAARTEKHKQRKKEQDDYISSTVDRIVQEHIDRGDLKDGELDNGAILLCKRRSAALVEMALGRYIEERTEKTNGGSELENPSAYFTNLMCRITDEDPNSKSKGKGAGKTGDSSSSSKRGGGGKGGEKKAFRAKDSSVFTKSGVDMSISTRTNDGKGGSRSDLSKIFPSSRGRGRGRGAYMR</sequence>
<protein>
    <recommendedName>
        <fullName evidence="4">RRM domain-containing protein</fullName>
    </recommendedName>
</protein>
<reference evidence="5" key="1">
    <citation type="submission" date="2021-01" db="EMBL/GenBank/DDBJ databases">
        <authorList>
            <person name="Corre E."/>
            <person name="Pelletier E."/>
            <person name="Niang G."/>
            <person name="Scheremetjew M."/>
            <person name="Finn R."/>
            <person name="Kale V."/>
            <person name="Holt S."/>
            <person name="Cochrane G."/>
            <person name="Meng A."/>
            <person name="Brown T."/>
            <person name="Cohen L."/>
        </authorList>
    </citation>
    <scope>NUCLEOTIDE SEQUENCE</scope>
    <source>
        <strain evidence="5">MM31A-1</strain>
    </source>
</reference>
<feature type="region of interest" description="Disordered" evidence="3">
    <location>
        <begin position="446"/>
        <end position="533"/>
    </location>
</feature>
<evidence type="ECO:0000313" key="5">
    <source>
        <dbReference type="EMBL" id="CAE0462539.1"/>
    </source>
</evidence>
<dbReference type="Gene3D" id="3.30.70.330">
    <property type="match status" value="1"/>
</dbReference>
<proteinExistence type="predicted"/>
<dbReference type="SMART" id="SM00360">
    <property type="entry name" value="RRM"/>
    <property type="match status" value="1"/>
</dbReference>
<dbReference type="InterPro" id="IPR035979">
    <property type="entry name" value="RBD_domain_sf"/>
</dbReference>
<dbReference type="EMBL" id="HBIO01009573">
    <property type="protein sequence ID" value="CAE0462539.1"/>
    <property type="molecule type" value="Transcribed_RNA"/>
</dbReference>